<feature type="region of interest" description="Disordered" evidence="1">
    <location>
        <begin position="141"/>
        <end position="163"/>
    </location>
</feature>
<dbReference type="Proteomes" id="UP000030763">
    <property type="component" value="Unassembled WGS sequence"/>
</dbReference>
<sequence length="844" mass="94925">MAELHSIFQENASPSAASAFTYSQSPTVGSTFARSGKLRAKACSSSSRLLLLLATIASVSAVAALVLFCSRVSQRHAFRELRSRRLSHADGKDTPFKICHGSTDEEDQLEQEDPHFPNSPAGRERQLPLKKRMLARAFETGISAEDRNPQQQEQQQRLSEPAVGHVGFAPTYTASSREQLHLSSLSVPGTVPSTVVQNPPEVGATTEVLNASLLQHRTGNVDLGELQGRSLYGWKLQHPRPSAQVRWQPYSLQNPRQQQKQQSQLHEQDEGNELYMQDYHMRWQYLPWQQQHMQRSLVEQHQQSQVGEYPSLLQQREYQFLLQQRTQYETYKQQQHIYLQDMQWQQQPQQQSLIQRETQLQPFLQHPEGHQPLHQQRQHEYSLQQQEQRHSTKSQEQTLLQTNELQQVLQDHKMQQAVQQEDQQRKPHDEHELPREKTTSKWEQQGKLQPPVLQDEPSQYHLQPVEALMGSLTEDEWIAQDFPRPEPPQPSTSQQEFESSTAAGAGDPTLSGVKQVFHGPPLAHTGASRAHAAAVASRDEANVAPASAAAAASTGSGFEWSGAFPHSTAWTTAGGGSTGDGKMISSSLTDRNRTDAATAAGAGMAAGGAAGESTTIPPYAPLRAITMLLDMPRTVGGLLQHPFVRLPKVLVTRSLPFIKIDFERAIYSSRGPWSALTALQRAQEFLSQEVLDETQLVDLAQVAGDLVSNAIHYQRQNVAKHQTYRAVVRLGTRFLLLDAVVSTLIVLDQTPDPFHWREFTESIGHAAPQPIITANYPPRAGFTLYLAQELSRGMRILKRGTRPLPYDLVKIKRMLFCSYLSPARFRDPEFDPWRLEDRAPRDWS</sequence>
<dbReference type="GeneID" id="25335485"/>
<evidence type="ECO:0000256" key="1">
    <source>
        <dbReference type="SAM" id="MobiDB-lite"/>
    </source>
</evidence>
<feature type="region of interest" description="Disordered" evidence="1">
    <location>
        <begin position="370"/>
        <end position="396"/>
    </location>
</feature>
<dbReference type="OMA" id="FTESIGH"/>
<organism evidence="3 4">
    <name type="scientific">Eimeria maxima</name>
    <name type="common">Coccidian parasite</name>
    <dbReference type="NCBI Taxonomy" id="5804"/>
    <lineage>
        <taxon>Eukaryota</taxon>
        <taxon>Sar</taxon>
        <taxon>Alveolata</taxon>
        <taxon>Apicomplexa</taxon>
        <taxon>Conoidasida</taxon>
        <taxon>Coccidia</taxon>
        <taxon>Eucoccidiorida</taxon>
        <taxon>Eimeriorina</taxon>
        <taxon>Eimeriidae</taxon>
        <taxon>Eimeria</taxon>
    </lineage>
</organism>
<feature type="compositionally biased region" description="Low complexity" evidence="1">
    <location>
        <begin position="523"/>
        <end position="533"/>
    </location>
</feature>
<reference evidence="3" key="1">
    <citation type="submission" date="2013-10" db="EMBL/GenBank/DDBJ databases">
        <title>Genomic analysis of the causative agents of coccidiosis in chickens.</title>
        <authorList>
            <person name="Reid A.J."/>
            <person name="Blake D."/>
            <person name="Billington K."/>
            <person name="Browne H."/>
            <person name="Dunn M."/>
            <person name="Hung S."/>
            <person name="Kawahara F."/>
            <person name="Miranda-Saavedra D."/>
            <person name="Mourier T."/>
            <person name="Nagra H."/>
            <person name="Otto T.D."/>
            <person name="Rawlings N."/>
            <person name="Sanchez A."/>
            <person name="Sanders M."/>
            <person name="Subramaniam C."/>
            <person name="Tay Y."/>
            <person name="Dear P."/>
            <person name="Doerig C."/>
            <person name="Gruber A."/>
            <person name="Parkinson J."/>
            <person name="Shirley M."/>
            <person name="Wan K.L."/>
            <person name="Berriman M."/>
            <person name="Tomley F."/>
            <person name="Pain A."/>
        </authorList>
    </citation>
    <scope>NUCLEOTIDE SEQUENCE [LARGE SCALE GENOMIC DNA]</scope>
    <source>
        <strain evidence="3">Weybridge</strain>
    </source>
</reference>
<feature type="region of interest" description="Disordered" evidence="1">
    <location>
        <begin position="480"/>
        <end position="533"/>
    </location>
</feature>
<feature type="region of interest" description="Disordered" evidence="1">
    <location>
        <begin position="92"/>
        <end position="126"/>
    </location>
</feature>
<keyword evidence="2" id="KW-0472">Membrane</keyword>
<evidence type="ECO:0000256" key="2">
    <source>
        <dbReference type="SAM" id="Phobius"/>
    </source>
</evidence>
<name>U6M762_EIMMA</name>
<dbReference type="AlphaFoldDB" id="U6M762"/>
<dbReference type="EMBL" id="HG719591">
    <property type="protein sequence ID" value="CDJ58309.1"/>
    <property type="molecule type" value="Genomic_DNA"/>
</dbReference>
<evidence type="ECO:0000313" key="3">
    <source>
        <dbReference type="EMBL" id="CDJ58309.1"/>
    </source>
</evidence>
<dbReference type="RefSeq" id="XP_013334955.1">
    <property type="nucleotide sequence ID" value="XM_013479501.1"/>
</dbReference>
<feature type="compositionally biased region" description="Basic and acidic residues" evidence="1">
    <location>
        <begin position="422"/>
        <end position="440"/>
    </location>
</feature>
<evidence type="ECO:0008006" key="5">
    <source>
        <dbReference type="Google" id="ProtNLM"/>
    </source>
</evidence>
<keyword evidence="2" id="KW-1133">Transmembrane helix</keyword>
<accession>U6M762</accession>
<feature type="transmembrane region" description="Helical" evidence="2">
    <location>
        <begin position="49"/>
        <end position="68"/>
    </location>
</feature>
<feature type="region of interest" description="Disordered" evidence="1">
    <location>
        <begin position="411"/>
        <end position="458"/>
    </location>
</feature>
<feature type="compositionally biased region" description="Low complexity" evidence="1">
    <location>
        <begin position="491"/>
        <end position="501"/>
    </location>
</feature>
<gene>
    <name evidence="3" type="ORF">EMWEY_00014990</name>
</gene>
<dbReference type="VEuPathDB" id="ToxoDB:EMWEY_00014990"/>
<proteinExistence type="predicted"/>
<reference evidence="3" key="2">
    <citation type="submission" date="2013-10" db="EMBL/GenBank/DDBJ databases">
        <authorList>
            <person name="Aslett M."/>
        </authorList>
    </citation>
    <scope>NUCLEOTIDE SEQUENCE [LARGE SCALE GENOMIC DNA]</scope>
    <source>
        <strain evidence="3">Weybridge</strain>
    </source>
</reference>
<evidence type="ECO:0000313" key="4">
    <source>
        <dbReference type="Proteomes" id="UP000030763"/>
    </source>
</evidence>
<protein>
    <recommendedName>
        <fullName evidence="5">Transmembrane protein</fullName>
    </recommendedName>
</protein>
<keyword evidence="2" id="KW-0812">Transmembrane</keyword>
<keyword evidence="4" id="KW-1185">Reference proteome</keyword>